<dbReference type="InterPro" id="IPR001732">
    <property type="entry name" value="UDP-Glc/GDP-Man_DH_N"/>
</dbReference>
<evidence type="ECO:0000256" key="3">
    <source>
        <dbReference type="ARBA" id="ARBA00012954"/>
    </source>
</evidence>
<dbReference type="InterPro" id="IPR014027">
    <property type="entry name" value="UDP-Glc/GDP-Man_DH_C"/>
</dbReference>
<dbReference type="EMBL" id="JBHSKG010000014">
    <property type="protein sequence ID" value="MFC5141094.1"/>
    <property type="molecule type" value="Genomic_DNA"/>
</dbReference>
<proteinExistence type="inferred from homology"/>
<dbReference type="InterPro" id="IPR036220">
    <property type="entry name" value="UDP-Glc/GDP-Man_DH_C_sf"/>
</dbReference>
<keyword evidence="5 7" id="KW-0520">NAD</keyword>
<dbReference type="NCBIfam" id="TIGR03026">
    <property type="entry name" value="NDP-sugDHase"/>
    <property type="match status" value="1"/>
</dbReference>
<sequence>MKVSVFGLGYVGTVSAACLATEGHDVIGVDVNPAKLAMIGDGRTPVVEERIGDIVAEVVASGRLTVTDDVATAIHATDLSLICVGTPSAPNGSLDTTYLQRAAREIGEALASRDPDAGRHTVVFRSTMLPGTCLGVLVPILEEASGLVAGQDFGVAVNPEFLREGSSVKDFYDPPKTVVGELDPASGDAVLSLYAGLGAPEFRVEPPVAEMTKYVDNTFHGLKIGFANEIGALARELGVDSHDVMEIFLSDTKLNISPAYLRPGFAFGGSCLPKDLRGLVHAARRHDVRVPILENVLPSNDEHIQRAFEHVAATGKRRVGVFGLAFKGGTDDLRESPLVELCERMLGKGYDLRIYDPAVVESALLGANRAFIEAHLPHLRDLLVDSVADVVDHAEVLVVGKADDDVREALGHGTAAPVIDLVRLPDAAARRQQEGYVGLAW</sequence>
<protein>
    <recommendedName>
        <fullName evidence="3 7">UDP-glucose 6-dehydrogenase</fullName>
        <ecNumber evidence="3 7">1.1.1.22</ecNumber>
    </recommendedName>
</protein>
<comment type="pathway">
    <text evidence="1">Nucleotide-sugar biosynthesis; UDP-alpha-D-glucuronate biosynthesis; UDP-alpha-D-glucuronate from UDP-alpha-D-glucose: step 1/1.</text>
</comment>
<evidence type="ECO:0000256" key="5">
    <source>
        <dbReference type="ARBA" id="ARBA00023027"/>
    </source>
</evidence>
<dbReference type="SUPFAM" id="SSF52413">
    <property type="entry name" value="UDP-glucose/GDP-mannose dehydrogenase C-terminal domain"/>
    <property type="match status" value="1"/>
</dbReference>
<dbReference type="InterPro" id="IPR017476">
    <property type="entry name" value="UDP-Glc/GDP-Man"/>
</dbReference>
<dbReference type="PANTHER" id="PTHR43750:SF1">
    <property type="entry name" value="GDP-MANNOSE 6-DEHYDROGENASE"/>
    <property type="match status" value="1"/>
</dbReference>
<dbReference type="Gene3D" id="3.40.50.720">
    <property type="entry name" value="NAD(P)-binding Rossmann-like Domain"/>
    <property type="match status" value="2"/>
</dbReference>
<comment type="caution">
    <text evidence="9">The sequence shown here is derived from an EMBL/GenBank/DDBJ whole genome shotgun (WGS) entry which is preliminary data.</text>
</comment>
<feature type="domain" description="UDP-glucose/GDP-mannose dehydrogenase C-terminal" evidence="8">
    <location>
        <begin position="320"/>
        <end position="427"/>
    </location>
</feature>
<dbReference type="RefSeq" id="WP_378023256.1">
    <property type="nucleotide sequence ID" value="NZ_JBHSKG010000014.1"/>
</dbReference>
<dbReference type="PROSITE" id="PS51257">
    <property type="entry name" value="PROKAR_LIPOPROTEIN"/>
    <property type="match status" value="1"/>
</dbReference>
<dbReference type="PIRSF" id="PIRSF500134">
    <property type="entry name" value="UDPglc_DH_bac"/>
    <property type="match status" value="1"/>
</dbReference>
<accession>A0ABV9ZID3</accession>
<dbReference type="PIRSF" id="PIRSF000124">
    <property type="entry name" value="UDPglc_GDPman_dh"/>
    <property type="match status" value="1"/>
</dbReference>
<organism evidence="9 10">
    <name type="scientific">Actinomycetospora rhizophila</name>
    <dbReference type="NCBI Taxonomy" id="1416876"/>
    <lineage>
        <taxon>Bacteria</taxon>
        <taxon>Bacillati</taxon>
        <taxon>Actinomycetota</taxon>
        <taxon>Actinomycetes</taxon>
        <taxon>Pseudonocardiales</taxon>
        <taxon>Pseudonocardiaceae</taxon>
        <taxon>Actinomycetospora</taxon>
    </lineage>
</organism>
<evidence type="ECO:0000256" key="2">
    <source>
        <dbReference type="ARBA" id="ARBA00006601"/>
    </source>
</evidence>
<evidence type="ECO:0000256" key="6">
    <source>
        <dbReference type="ARBA" id="ARBA00047473"/>
    </source>
</evidence>
<dbReference type="InterPro" id="IPR028357">
    <property type="entry name" value="UDPglc_DH_bac"/>
</dbReference>
<dbReference type="Gene3D" id="1.20.5.170">
    <property type="match status" value="1"/>
</dbReference>
<dbReference type="InterPro" id="IPR036291">
    <property type="entry name" value="NAD(P)-bd_dom_sf"/>
</dbReference>
<evidence type="ECO:0000256" key="1">
    <source>
        <dbReference type="ARBA" id="ARBA00004701"/>
    </source>
</evidence>
<comment type="catalytic activity">
    <reaction evidence="6 7">
        <text>UDP-alpha-D-glucose + 2 NAD(+) + H2O = UDP-alpha-D-glucuronate + 2 NADH + 3 H(+)</text>
        <dbReference type="Rhea" id="RHEA:23596"/>
        <dbReference type="ChEBI" id="CHEBI:15377"/>
        <dbReference type="ChEBI" id="CHEBI:15378"/>
        <dbReference type="ChEBI" id="CHEBI:57540"/>
        <dbReference type="ChEBI" id="CHEBI:57945"/>
        <dbReference type="ChEBI" id="CHEBI:58052"/>
        <dbReference type="ChEBI" id="CHEBI:58885"/>
        <dbReference type="EC" id="1.1.1.22"/>
    </reaction>
</comment>
<dbReference type="SMART" id="SM00984">
    <property type="entry name" value="UDPG_MGDP_dh_C"/>
    <property type="match status" value="1"/>
</dbReference>
<evidence type="ECO:0000256" key="7">
    <source>
        <dbReference type="PIRNR" id="PIRNR000124"/>
    </source>
</evidence>
<evidence type="ECO:0000313" key="10">
    <source>
        <dbReference type="Proteomes" id="UP001596175"/>
    </source>
</evidence>
<evidence type="ECO:0000259" key="8">
    <source>
        <dbReference type="SMART" id="SM00984"/>
    </source>
</evidence>
<dbReference type="Pfam" id="PF03720">
    <property type="entry name" value="UDPG_MGDP_dh_C"/>
    <property type="match status" value="1"/>
</dbReference>
<comment type="similarity">
    <text evidence="2 7">Belongs to the UDP-glucose/GDP-mannose dehydrogenase family.</text>
</comment>
<dbReference type="InterPro" id="IPR014026">
    <property type="entry name" value="UDP-Glc/GDP-Man_DH_dimer"/>
</dbReference>
<dbReference type="Pfam" id="PF00984">
    <property type="entry name" value="UDPG_MGDP_dh"/>
    <property type="match status" value="1"/>
</dbReference>
<gene>
    <name evidence="9" type="ORF">ACFPK1_22855</name>
</gene>
<dbReference type="PANTHER" id="PTHR43750">
    <property type="entry name" value="UDP-GLUCOSE 6-DEHYDROGENASE TUAD"/>
    <property type="match status" value="1"/>
</dbReference>
<evidence type="ECO:0000313" key="9">
    <source>
        <dbReference type="EMBL" id="MFC5141094.1"/>
    </source>
</evidence>
<dbReference type="InterPro" id="IPR008927">
    <property type="entry name" value="6-PGluconate_DH-like_C_sf"/>
</dbReference>
<keyword evidence="10" id="KW-1185">Reference proteome</keyword>
<evidence type="ECO:0000256" key="4">
    <source>
        <dbReference type="ARBA" id="ARBA00023002"/>
    </source>
</evidence>
<keyword evidence="4 7" id="KW-0560">Oxidoreductase</keyword>
<name>A0ABV9ZID3_9PSEU</name>
<dbReference type="EC" id="1.1.1.22" evidence="3 7"/>
<dbReference type="SUPFAM" id="SSF51735">
    <property type="entry name" value="NAD(P)-binding Rossmann-fold domains"/>
    <property type="match status" value="1"/>
</dbReference>
<dbReference type="SUPFAM" id="SSF48179">
    <property type="entry name" value="6-phosphogluconate dehydrogenase C-terminal domain-like"/>
    <property type="match status" value="1"/>
</dbReference>
<dbReference type="Pfam" id="PF03721">
    <property type="entry name" value="UDPG_MGDP_dh_N"/>
    <property type="match status" value="1"/>
</dbReference>
<reference evidence="10" key="1">
    <citation type="journal article" date="2019" name="Int. J. Syst. Evol. Microbiol.">
        <title>The Global Catalogue of Microorganisms (GCM) 10K type strain sequencing project: providing services to taxonomists for standard genome sequencing and annotation.</title>
        <authorList>
            <consortium name="The Broad Institute Genomics Platform"/>
            <consortium name="The Broad Institute Genome Sequencing Center for Infectious Disease"/>
            <person name="Wu L."/>
            <person name="Ma J."/>
        </authorList>
    </citation>
    <scope>NUCLEOTIDE SEQUENCE [LARGE SCALE GENOMIC DNA]</scope>
    <source>
        <strain evidence="10">XZYJ18</strain>
    </source>
</reference>
<dbReference type="Proteomes" id="UP001596175">
    <property type="component" value="Unassembled WGS sequence"/>
</dbReference>